<dbReference type="PANTHER" id="PTHR30337:SF7">
    <property type="entry name" value="PHOSPHOESTERASE"/>
    <property type="match status" value="1"/>
</dbReference>
<name>A0A387ARZ6_9LACO</name>
<evidence type="ECO:0000313" key="3">
    <source>
        <dbReference type="EMBL" id="AYF92707.1"/>
    </source>
</evidence>
<dbReference type="EMBL" id="CP032626">
    <property type="protein sequence ID" value="AYF92707.1"/>
    <property type="molecule type" value="Genomic_DNA"/>
</dbReference>
<dbReference type="OrthoDB" id="9773856at2"/>
<dbReference type="SUPFAM" id="SSF56300">
    <property type="entry name" value="Metallo-dependent phosphatases"/>
    <property type="match status" value="1"/>
</dbReference>
<dbReference type="AlphaFoldDB" id="A0A387ARZ6"/>
<dbReference type="Pfam" id="PF00149">
    <property type="entry name" value="Metallophos"/>
    <property type="match status" value="1"/>
</dbReference>
<dbReference type="InterPro" id="IPR004843">
    <property type="entry name" value="Calcineurin-like_PHP"/>
</dbReference>
<dbReference type="GO" id="GO:0004527">
    <property type="term" value="F:exonuclease activity"/>
    <property type="evidence" value="ECO:0007669"/>
    <property type="project" value="UniProtKB-KW"/>
</dbReference>
<keyword evidence="3" id="KW-0269">Exonuclease</keyword>
<evidence type="ECO:0000259" key="2">
    <source>
        <dbReference type="Pfam" id="PF00149"/>
    </source>
</evidence>
<proteinExistence type="predicted"/>
<dbReference type="PANTHER" id="PTHR30337">
    <property type="entry name" value="COMPONENT OF ATP-DEPENDENT DSDNA EXONUCLEASE"/>
    <property type="match status" value="1"/>
</dbReference>
<evidence type="ECO:0000256" key="1">
    <source>
        <dbReference type="ARBA" id="ARBA00022801"/>
    </source>
</evidence>
<feature type="domain" description="Calcineurin-like phosphoesterase" evidence="2">
    <location>
        <begin position="15"/>
        <end position="210"/>
    </location>
</feature>
<reference evidence="3 4" key="1">
    <citation type="submission" date="2018-09" db="EMBL/GenBank/DDBJ databases">
        <title>Genome sequencing of strain BHWM-4.</title>
        <authorList>
            <person name="Heo J."/>
            <person name="Kim S.-J."/>
            <person name="Kwon S.-W."/>
        </authorList>
    </citation>
    <scope>NUCLEOTIDE SEQUENCE [LARGE SCALE GENOMIC DNA]</scope>
    <source>
        <strain evidence="3 4">BHWM-4</strain>
    </source>
</reference>
<dbReference type="CDD" id="cd00840">
    <property type="entry name" value="MPP_Mre11_N"/>
    <property type="match status" value="1"/>
</dbReference>
<dbReference type="PIRSF" id="PIRSF033091">
    <property type="entry name" value="Pesterase_YhaO"/>
    <property type="match status" value="1"/>
</dbReference>
<dbReference type="InterPro" id="IPR041796">
    <property type="entry name" value="Mre11_N"/>
</dbReference>
<dbReference type="Proteomes" id="UP000272003">
    <property type="component" value="Chromosome"/>
</dbReference>
<gene>
    <name evidence="3" type="ORF">D7I45_04045</name>
</gene>
<dbReference type="InterPro" id="IPR050535">
    <property type="entry name" value="DNA_Repair-Maintenance_Comp"/>
</dbReference>
<dbReference type="KEGG" id="abom:D7I45_04045"/>
<keyword evidence="1" id="KW-0378">Hydrolase</keyword>
<keyword evidence="3" id="KW-0540">Nuclease</keyword>
<dbReference type="InterPro" id="IPR014576">
    <property type="entry name" value="Pesterase_YhaO"/>
</dbReference>
<keyword evidence="4" id="KW-1185">Reference proteome</keyword>
<dbReference type="Gene3D" id="3.60.21.10">
    <property type="match status" value="1"/>
</dbReference>
<dbReference type="InterPro" id="IPR029052">
    <property type="entry name" value="Metallo-depent_PP-like"/>
</dbReference>
<sequence length="408" mass="47799">MIRRFLYEKRSDIVKFIHAADLHLESPFKGLKNDETPNTLWESIYNSTFNAFKKLVNDAISEEVDFVLLAGDLFDRDNQTPKTYDFFQSQMEKLNKYGIKVFIIYGNHDYLDLSQQNNYFPDNVYVFGNKVETKTIMVDDKKVAITGFSYSRKWINDKMIDDYPVKSNVDVQIGMLHGGLEQTGDNYAPFNLEDLIQKKYDYWALGHIHKRQQLNENPPIYYSGNIQGRHKNEPGDKGYLMVDTSSSPWNIEFHSTSVIDWNTLNMHVDDTDIESIKNNVFAEISKKNFDKMQLINLNLILNNPMSEGEQDNLIYRIQNELSSEYNQLNAWIYEINVELSDDHKFSEINQNIWDEAEKNVFENDNIDKLTKSLRKYDFIINHVQNNNAHLINQARMRLMSGKDGQDED</sequence>
<evidence type="ECO:0000313" key="4">
    <source>
        <dbReference type="Proteomes" id="UP000272003"/>
    </source>
</evidence>
<protein>
    <submittedName>
        <fullName evidence="3">DNA repair exonuclease</fullName>
    </submittedName>
</protein>
<accession>A0A387ARZ6</accession>
<organism evidence="3 4">
    <name type="scientific">Apilactobacillus bombintestini</name>
    <dbReference type="NCBI Taxonomy" id="2419772"/>
    <lineage>
        <taxon>Bacteria</taxon>
        <taxon>Bacillati</taxon>
        <taxon>Bacillota</taxon>
        <taxon>Bacilli</taxon>
        <taxon>Lactobacillales</taxon>
        <taxon>Lactobacillaceae</taxon>
        <taxon>Apilactobacillus</taxon>
    </lineage>
</organism>